<accession>A0AAV5SWN7</accession>
<gene>
    <name evidence="1" type="ORF">PENTCL1PPCAC_9509</name>
</gene>
<reference evidence="1" key="1">
    <citation type="submission" date="2023-10" db="EMBL/GenBank/DDBJ databases">
        <title>Genome assembly of Pristionchus species.</title>
        <authorList>
            <person name="Yoshida K."/>
            <person name="Sommer R.J."/>
        </authorList>
    </citation>
    <scope>NUCLEOTIDE SEQUENCE</scope>
    <source>
        <strain evidence="1">RS0144</strain>
    </source>
</reference>
<feature type="non-terminal residue" evidence="1">
    <location>
        <position position="67"/>
    </location>
</feature>
<organism evidence="1 2">
    <name type="scientific">Pristionchus entomophagus</name>
    <dbReference type="NCBI Taxonomy" id="358040"/>
    <lineage>
        <taxon>Eukaryota</taxon>
        <taxon>Metazoa</taxon>
        <taxon>Ecdysozoa</taxon>
        <taxon>Nematoda</taxon>
        <taxon>Chromadorea</taxon>
        <taxon>Rhabditida</taxon>
        <taxon>Rhabditina</taxon>
        <taxon>Diplogasteromorpha</taxon>
        <taxon>Diplogasteroidea</taxon>
        <taxon>Neodiplogasteridae</taxon>
        <taxon>Pristionchus</taxon>
    </lineage>
</organism>
<comment type="caution">
    <text evidence="1">The sequence shown here is derived from an EMBL/GenBank/DDBJ whole genome shotgun (WGS) entry which is preliminary data.</text>
</comment>
<name>A0AAV5SWN7_9BILA</name>
<dbReference type="Proteomes" id="UP001432027">
    <property type="component" value="Unassembled WGS sequence"/>
</dbReference>
<proteinExistence type="predicted"/>
<evidence type="ECO:0000313" key="2">
    <source>
        <dbReference type="Proteomes" id="UP001432027"/>
    </source>
</evidence>
<keyword evidence="2" id="KW-1185">Reference proteome</keyword>
<sequence>PDRHRIEGVFRLNRCVSSRTIRVPPPPEVDHHSLIEHSEDELVEPATEFPAEVYTKIESDWGSFSVG</sequence>
<protein>
    <submittedName>
        <fullName evidence="1">Uncharacterized protein</fullName>
    </submittedName>
</protein>
<evidence type="ECO:0000313" key="1">
    <source>
        <dbReference type="EMBL" id="GMS87334.1"/>
    </source>
</evidence>
<dbReference type="AlphaFoldDB" id="A0AAV5SWN7"/>
<feature type="non-terminal residue" evidence="1">
    <location>
        <position position="1"/>
    </location>
</feature>
<dbReference type="EMBL" id="BTSX01000003">
    <property type="protein sequence ID" value="GMS87334.1"/>
    <property type="molecule type" value="Genomic_DNA"/>
</dbReference>